<dbReference type="GO" id="GO:0008901">
    <property type="term" value="F:ferredoxin hydrogenase activity"/>
    <property type="evidence" value="ECO:0007669"/>
    <property type="project" value="UniProtKB-EC"/>
</dbReference>
<dbReference type="NCBIfam" id="NF040763">
    <property type="entry name" value="FeFe_hydrog_A6"/>
    <property type="match status" value="1"/>
</dbReference>
<dbReference type="SUPFAM" id="SSF54292">
    <property type="entry name" value="2Fe-2S ferredoxin-like"/>
    <property type="match status" value="1"/>
</dbReference>
<keyword evidence="2" id="KW-0479">Metal-binding</keyword>
<feature type="domain" description="4Fe-4S ferredoxin-type" evidence="7">
    <location>
        <begin position="187"/>
        <end position="216"/>
    </location>
</feature>
<protein>
    <submittedName>
        <fullName evidence="9">Iron hydrogenase 1</fullName>
        <ecNumber evidence="9">1.12.7.2</ecNumber>
    </submittedName>
</protein>
<keyword evidence="4" id="KW-0408">Iron</keyword>
<dbReference type="InterPro" id="IPR054351">
    <property type="entry name" value="NADH_UbQ_OxRdtase_ferredoxin"/>
</dbReference>
<dbReference type="AlphaFoldDB" id="A0A174J8E0"/>
<dbReference type="PANTHER" id="PTHR11615">
    <property type="entry name" value="NITRATE, FORMATE, IRON DEHYDROGENASE"/>
    <property type="match status" value="1"/>
</dbReference>
<sequence length="579" mass="64589">MNMVSVNINGKNILVEDGSMILKVAEQMNIEIPTLCHMYMQDGKSENCKGTCRVCVVEVEGRKNLAPACSTPVFDGMVIKTNTPRAIQARRNIVGLLLSNHPMDCLKCEKNLKCELQKMAADLGVYEIKYEGERNTYGRDYSSPAIVKDMEKCILCRRCVTVCNDIQKVHALTPIDRGFDTTISTFFSKPLSETECTYCGQCVSVCPTGALREVYDYDRVWDALSDADKYVIVSTAPAVRAALGEEFGMKPGTSVTKLMVGALKALGFKKVFDTDFAADLTIMEEAKEFIDRVTKGENLPMITSCCPGWINFIEKNYPDHLSLPSTCKSPQQMFGAIAKTYLAEKLGIPVEKIVVVSVMPCTAKKYEASREEMGRDGIQDIDIVITTRELAKMIKEAGMDLRNMKEEEFDNPLGESTGAGVIFGTSGGVMEAALRTAYEWITGEELYRIDFDNIRGLDGIKEAKIKIGDKNVSIAVVNSLGNAKKIMDDIEEGKNKYDFIEIMACPGGCIDGGGQPFIRANRDILKKRMEALYKEDKDKKLRKSHKNHEILRLYDEYLGEPNSEKAHKLLHTHYKDKSK</sequence>
<dbReference type="InterPro" id="IPR036991">
    <property type="entry name" value="Fe_hydrogenase_ssu_sf"/>
</dbReference>
<dbReference type="InterPro" id="IPR050340">
    <property type="entry name" value="Cytosolic_Fe-S_CAF"/>
</dbReference>
<evidence type="ECO:0000259" key="6">
    <source>
        <dbReference type="PROSITE" id="PS51085"/>
    </source>
</evidence>
<gene>
    <name evidence="9" type="ORF">ERS852471_02665</name>
</gene>
<dbReference type="InterPro" id="IPR019574">
    <property type="entry name" value="NADH_UbQ_OxRdtase_Gsu_4Fe4S-bd"/>
</dbReference>
<dbReference type="FunFam" id="3.30.70.20:FF:000035">
    <property type="entry name" value="Iron hydrogenase 1"/>
    <property type="match status" value="1"/>
</dbReference>
<feature type="domain" description="2Fe-2S ferredoxin-type" evidence="6">
    <location>
        <begin position="2"/>
        <end position="85"/>
    </location>
</feature>
<dbReference type="Pfam" id="PF02906">
    <property type="entry name" value="Fe_hyd_lg_C"/>
    <property type="match status" value="1"/>
</dbReference>
<dbReference type="Gene3D" id="4.10.260.20">
    <property type="entry name" value="Iron hydrogenase, small subunit"/>
    <property type="match status" value="1"/>
</dbReference>
<dbReference type="SUPFAM" id="SSF53920">
    <property type="entry name" value="Fe-only hydrogenase"/>
    <property type="match status" value="1"/>
</dbReference>
<dbReference type="InterPro" id="IPR003149">
    <property type="entry name" value="Fe_hydrogenase_ssu"/>
</dbReference>
<evidence type="ECO:0000313" key="9">
    <source>
        <dbReference type="EMBL" id="CUO94556.1"/>
    </source>
</evidence>
<keyword evidence="5" id="KW-0411">Iron-sulfur</keyword>
<dbReference type="CDD" id="cd00207">
    <property type="entry name" value="fer2"/>
    <property type="match status" value="1"/>
</dbReference>
<dbReference type="PROSITE" id="PS51085">
    <property type="entry name" value="2FE2S_FER_2"/>
    <property type="match status" value="1"/>
</dbReference>
<dbReference type="GO" id="GO:0051539">
    <property type="term" value="F:4 iron, 4 sulfur cluster binding"/>
    <property type="evidence" value="ECO:0007669"/>
    <property type="project" value="UniProtKB-KW"/>
</dbReference>
<dbReference type="EC" id="1.12.7.2" evidence="9"/>
<keyword evidence="9" id="KW-0560">Oxidoreductase</keyword>
<dbReference type="Gene3D" id="3.40.950.10">
    <property type="entry name" value="Fe-only Hydrogenase (Larger Subunit), Chain L, domain 3"/>
    <property type="match status" value="1"/>
</dbReference>
<reference evidence="9 10" key="1">
    <citation type="submission" date="2015-09" db="EMBL/GenBank/DDBJ databases">
        <authorList>
            <consortium name="Pathogen Informatics"/>
        </authorList>
    </citation>
    <scope>NUCLEOTIDE SEQUENCE [LARGE SCALE GENOMIC DNA]</scope>
    <source>
        <strain evidence="9 10">2789STDY5834856</strain>
    </source>
</reference>
<dbReference type="InterPro" id="IPR017896">
    <property type="entry name" value="4Fe4S_Fe-S-bd"/>
</dbReference>
<dbReference type="Pfam" id="PF02256">
    <property type="entry name" value="Fe_hyd_SSU"/>
    <property type="match status" value="1"/>
</dbReference>
<dbReference type="InterPro" id="IPR017900">
    <property type="entry name" value="4Fe4S_Fe_S_CS"/>
</dbReference>
<evidence type="ECO:0000256" key="5">
    <source>
        <dbReference type="ARBA" id="ARBA00023014"/>
    </source>
</evidence>
<keyword evidence="1" id="KW-0004">4Fe-4S</keyword>
<evidence type="ECO:0000256" key="1">
    <source>
        <dbReference type="ARBA" id="ARBA00022485"/>
    </source>
</evidence>
<dbReference type="Proteomes" id="UP000095594">
    <property type="component" value="Unassembled WGS sequence"/>
</dbReference>
<dbReference type="InterPro" id="IPR001041">
    <property type="entry name" value="2Fe-2S_ferredoxin-type"/>
</dbReference>
<dbReference type="RefSeq" id="WP_055267323.1">
    <property type="nucleotide sequence ID" value="NZ_CABIXQ010000020.1"/>
</dbReference>
<evidence type="ECO:0000256" key="2">
    <source>
        <dbReference type="ARBA" id="ARBA00022723"/>
    </source>
</evidence>
<dbReference type="Gene3D" id="3.10.20.740">
    <property type="match status" value="1"/>
</dbReference>
<dbReference type="OrthoDB" id="9805142at2"/>
<dbReference type="GO" id="GO:0005506">
    <property type="term" value="F:iron ion binding"/>
    <property type="evidence" value="ECO:0007669"/>
    <property type="project" value="InterPro"/>
</dbReference>
<dbReference type="InterPro" id="IPR013352">
    <property type="entry name" value="Fe_hydrogenase_subset"/>
</dbReference>
<proteinExistence type="predicted"/>
<dbReference type="Gene3D" id="3.40.50.1780">
    <property type="match status" value="1"/>
</dbReference>
<dbReference type="InterPro" id="IPR004108">
    <property type="entry name" value="Fe_hydrogenase_lsu_C"/>
</dbReference>
<organism evidence="9 10">
    <name type="scientific">Clostridium disporicum</name>
    <dbReference type="NCBI Taxonomy" id="84024"/>
    <lineage>
        <taxon>Bacteria</taxon>
        <taxon>Bacillati</taxon>
        <taxon>Bacillota</taxon>
        <taxon>Clostridia</taxon>
        <taxon>Eubacteriales</taxon>
        <taxon>Clostridiaceae</taxon>
        <taxon>Clostridium</taxon>
    </lineage>
</organism>
<evidence type="ECO:0000259" key="7">
    <source>
        <dbReference type="PROSITE" id="PS51379"/>
    </source>
</evidence>
<keyword evidence="3" id="KW-0677">Repeat</keyword>
<dbReference type="Pfam" id="PF22117">
    <property type="entry name" value="Fer4_Nqo3"/>
    <property type="match status" value="1"/>
</dbReference>
<dbReference type="NCBIfam" id="TIGR02512">
    <property type="entry name" value="FeFe_hydrog_A"/>
    <property type="match status" value="1"/>
</dbReference>
<dbReference type="SMART" id="SM00902">
    <property type="entry name" value="Fe_hyd_SSU"/>
    <property type="match status" value="1"/>
</dbReference>
<evidence type="ECO:0000256" key="4">
    <source>
        <dbReference type="ARBA" id="ARBA00023004"/>
    </source>
</evidence>
<name>A0A174J8E0_9CLOT</name>
<dbReference type="InterPro" id="IPR036010">
    <property type="entry name" value="2Fe-2S_ferredoxin-like_sf"/>
</dbReference>
<dbReference type="SMART" id="SM00929">
    <property type="entry name" value="NADH-G_4Fe-4S_3"/>
    <property type="match status" value="1"/>
</dbReference>
<evidence type="ECO:0000259" key="8">
    <source>
        <dbReference type="PROSITE" id="PS51839"/>
    </source>
</evidence>
<dbReference type="PROSITE" id="PS51379">
    <property type="entry name" value="4FE4S_FER_2"/>
    <property type="match status" value="2"/>
</dbReference>
<dbReference type="PROSITE" id="PS00198">
    <property type="entry name" value="4FE4S_FER_1"/>
    <property type="match status" value="1"/>
</dbReference>
<feature type="domain" description="4Fe-4S His(Cys)3-ligated-type" evidence="8">
    <location>
        <begin position="85"/>
        <end position="124"/>
    </location>
</feature>
<feature type="domain" description="4Fe-4S ferredoxin-type" evidence="7">
    <location>
        <begin position="144"/>
        <end position="175"/>
    </location>
</feature>
<dbReference type="InterPro" id="IPR049830">
    <property type="entry name" value="HndD"/>
</dbReference>
<dbReference type="EMBL" id="CYZX01000020">
    <property type="protein sequence ID" value="CUO94556.1"/>
    <property type="molecule type" value="Genomic_DNA"/>
</dbReference>
<accession>A0A174J8E0</accession>
<dbReference type="InterPro" id="IPR009016">
    <property type="entry name" value="Fe_hydrogenase"/>
</dbReference>
<dbReference type="PROSITE" id="PS51839">
    <property type="entry name" value="4FE4S_HC3"/>
    <property type="match status" value="1"/>
</dbReference>
<evidence type="ECO:0000256" key="3">
    <source>
        <dbReference type="ARBA" id="ARBA00022737"/>
    </source>
</evidence>
<evidence type="ECO:0000313" key="10">
    <source>
        <dbReference type="Proteomes" id="UP000095594"/>
    </source>
</evidence>
<dbReference type="SUPFAM" id="SSF54862">
    <property type="entry name" value="4Fe-4S ferredoxins"/>
    <property type="match status" value="1"/>
</dbReference>
<dbReference type="Pfam" id="PF13510">
    <property type="entry name" value="Fer2_4"/>
    <property type="match status" value="1"/>
</dbReference>
<dbReference type="Gene3D" id="3.30.70.20">
    <property type="match status" value="1"/>
</dbReference>
<dbReference type="Pfam" id="PF10588">
    <property type="entry name" value="NADH-G_4Fe-4S_3"/>
    <property type="match status" value="1"/>
</dbReference>